<evidence type="ECO:0000256" key="1">
    <source>
        <dbReference type="SAM" id="MobiDB-lite"/>
    </source>
</evidence>
<name>A0ABN7P2E2_TIMPD</name>
<organism evidence="2 3">
    <name type="scientific">Timema podura</name>
    <name type="common">Walking stick</name>
    <dbReference type="NCBI Taxonomy" id="61482"/>
    <lineage>
        <taxon>Eukaryota</taxon>
        <taxon>Metazoa</taxon>
        <taxon>Ecdysozoa</taxon>
        <taxon>Arthropoda</taxon>
        <taxon>Hexapoda</taxon>
        <taxon>Insecta</taxon>
        <taxon>Pterygota</taxon>
        <taxon>Neoptera</taxon>
        <taxon>Polyneoptera</taxon>
        <taxon>Phasmatodea</taxon>
        <taxon>Timematodea</taxon>
        <taxon>Timematoidea</taxon>
        <taxon>Timematidae</taxon>
        <taxon>Timema</taxon>
    </lineage>
</organism>
<keyword evidence="3" id="KW-1185">Reference proteome</keyword>
<feature type="non-terminal residue" evidence="2">
    <location>
        <position position="1"/>
    </location>
</feature>
<sequence>IHHSNSSYVSDEINNDDKLGFIMFECGLEGVSLKVVQKSQFEKEDNENYIYKNGTHPNGYNNKVVATKDEVENTDQIRHSSTNINNKNGPNVKPSKQTNDNAGFVTNSSGDTCASTTFNTASSNLVALQGIKGNTSSCVIEFKTVWFNFAAPPRAPITRKIDFT</sequence>
<proteinExistence type="predicted"/>
<protein>
    <submittedName>
        <fullName evidence="2">Uncharacterized protein</fullName>
    </submittedName>
</protein>
<dbReference type="EMBL" id="CAJPIN010012879">
    <property type="protein sequence ID" value="CAG2060603.1"/>
    <property type="molecule type" value="Genomic_DNA"/>
</dbReference>
<comment type="caution">
    <text evidence="2">The sequence shown here is derived from an EMBL/GenBank/DDBJ whole genome shotgun (WGS) entry which is preliminary data.</text>
</comment>
<feature type="non-terminal residue" evidence="2">
    <location>
        <position position="164"/>
    </location>
</feature>
<dbReference type="Proteomes" id="UP001153148">
    <property type="component" value="Unassembled WGS sequence"/>
</dbReference>
<evidence type="ECO:0000313" key="2">
    <source>
        <dbReference type="EMBL" id="CAG2060603.1"/>
    </source>
</evidence>
<accession>A0ABN7P2E2</accession>
<gene>
    <name evidence="2" type="ORF">TPAB3V08_LOCUS7559</name>
</gene>
<evidence type="ECO:0000313" key="3">
    <source>
        <dbReference type="Proteomes" id="UP001153148"/>
    </source>
</evidence>
<reference evidence="2" key="1">
    <citation type="submission" date="2021-03" db="EMBL/GenBank/DDBJ databases">
        <authorList>
            <person name="Tran Van P."/>
        </authorList>
    </citation>
    <scope>NUCLEOTIDE SEQUENCE</scope>
</reference>
<feature type="region of interest" description="Disordered" evidence="1">
    <location>
        <begin position="80"/>
        <end position="102"/>
    </location>
</feature>